<dbReference type="PANTHER" id="PTHR37984">
    <property type="entry name" value="PROTEIN CBG26694"/>
    <property type="match status" value="1"/>
</dbReference>
<organism evidence="2 3">
    <name type="scientific">Danaus chrysippus</name>
    <name type="common">African queen</name>
    <dbReference type="NCBI Taxonomy" id="151541"/>
    <lineage>
        <taxon>Eukaryota</taxon>
        <taxon>Metazoa</taxon>
        <taxon>Ecdysozoa</taxon>
        <taxon>Arthropoda</taxon>
        <taxon>Hexapoda</taxon>
        <taxon>Insecta</taxon>
        <taxon>Pterygota</taxon>
        <taxon>Neoptera</taxon>
        <taxon>Endopterygota</taxon>
        <taxon>Lepidoptera</taxon>
        <taxon>Glossata</taxon>
        <taxon>Ditrysia</taxon>
        <taxon>Papilionoidea</taxon>
        <taxon>Nymphalidae</taxon>
        <taxon>Danainae</taxon>
        <taxon>Danaini</taxon>
        <taxon>Danaina</taxon>
        <taxon>Danaus</taxon>
        <taxon>Anosia</taxon>
    </lineage>
</organism>
<dbReference type="EMBL" id="CAKASE010000079">
    <property type="protein sequence ID" value="CAG9579692.1"/>
    <property type="molecule type" value="Genomic_DNA"/>
</dbReference>
<dbReference type="OrthoDB" id="5978043at2759"/>
<reference evidence="2" key="1">
    <citation type="submission" date="2021-09" db="EMBL/GenBank/DDBJ databases">
        <authorList>
            <person name="Martin H S."/>
        </authorList>
    </citation>
    <scope>NUCLEOTIDE SEQUENCE</scope>
</reference>
<evidence type="ECO:0000256" key="1">
    <source>
        <dbReference type="SAM" id="MobiDB-lite"/>
    </source>
</evidence>
<feature type="compositionally biased region" description="Basic and acidic residues" evidence="1">
    <location>
        <begin position="154"/>
        <end position="163"/>
    </location>
</feature>
<dbReference type="InterPro" id="IPR050951">
    <property type="entry name" value="Retrovirus_Pol_polyprotein"/>
</dbReference>
<evidence type="ECO:0000313" key="2">
    <source>
        <dbReference type="EMBL" id="CAG9579692.1"/>
    </source>
</evidence>
<sequence>MRSRIFAERNIKFKEAVELALALEAAEKHAEYRNCENATTGVSPAVALLRRRLRGRLDALRPNVSKVVESVQDRQVANKMGSTRQIKVGDDVMVRDYTKNGTKWTEGTVKGQAGPVSYKVDVGDGVTWRRHHDQVIKLNKKDRFSLSRTNQHGSEIHKGKNEIENVSGSGSAGSEGEEDRFEDAAGEVEDSGPETRSLSPGPRNASSENSEHWIYEEEPICAIFMHVCT</sequence>
<dbReference type="AlphaFoldDB" id="A0A8J2R102"/>
<dbReference type="PANTHER" id="PTHR37984:SF13">
    <property type="entry name" value="RIBONUCLEASE H"/>
    <property type="match status" value="1"/>
</dbReference>
<accession>A0A8J2R102</accession>
<keyword evidence="3" id="KW-1185">Reference proteome</keyword>
<protein>
    <submittedName>
        <fullName evidence="2">(African queen) hypothetical protein</fullName>
    </submittedName>
</protein>
<comment type="caution">
    <text evidence="2">The sequence shown here is derived from an EMBL/GenBank/DDBJ whole genome shotgun (WGS) entry which is preliminary data.</text>
</comment>
<proteinExistence type="predicted"/>
<dbReference type="Proteomes" id="UP000789524">
    <property type="component" value="Unassembled WGS sequence"/>
</dbReference>
<evidence type="ECO:0000313" key="3">
    <source>
        <dbReference type="Proteomes" id="UP000789524"/>
    </source>
</evidence>
<feature type="region of interest" description="Disordered" evidence="1">
    <location>
        <begin position="144"/>
        <end position="212"/>
    </location>
</feature>
<name>A0A8J2R102_9NEOP</name>
<feature type="compositionally biased region" description="Polar residues" evidence="1">
    <location>
        <begin position="194"/>
        <end position="208"/>
    </location>
</feature>
<feature type="compositionally biased region" description="Acidic residues" evidence="1">
    <location>
        <begin position="175"/>
        <end position="192"/>
    </location>
</feature>
<gene>
    <name evidence="2" type="ORF">DCHRY22_LOCUS13278</name>
</gene>